<dbReference type="GO" id="GO:0003735">
    <property type="term" value="F:structural constituent of ribosome"/>
    <property type="evidence" value="ECO:0007669"/>
    <property type="project" value="TreeGrafter"/>
</dbReference>
<dbReference type="PROSITE" id="PS50126">
    <property type="entry name" value="S1"/>
    <property type="match status" value="6"/>
</dbReference>
<name>A0A381Q7Q1_9ZZZZ</name>
<evidence type="ECO:0000256" key="5">
    <source>
        <dbReference type="ARBA" id="ARBA00023274"/>
    </source>
</evidence>
<dbReference type="NCBIfam" id="NF004952">
    <property type="entry name" value="PRK06299.1-2"/>
    <property type="match status" value="1"/>
</dbReference>
<evidence type="ECO:0000259" key="7">
    <source>
        <dbReference type="PROSITE" id="PS50126"/>
    </source>
</evidence>
<keyword evidence="2" id="KW-0677">Repeat</keyword>
<dbReference type="Pfam" id="PF00575">
    <property type="entry name" value="S1"/>
    <property type="match status" value="4"/>
</dbReference>
<dbReference type="EMBL" id="UINC01001242">
    <property type="protein sequence ID" value="SUZ75352.1"/>
    <property type="molecule type" value="Genomic_DNA"/>
</dbReference>
<dbReference type="FunFam" id="2.40.50.140:FF:000011">
    <property type="entry name" value="30S ribosomal protein S1"/>
    <property type="match status" value="2"/>
</dbReference>
<dbReference type="AlphaFoldDB" id="A0A381Q7Q1"/>
<keyword evidence="5" id="KW-0687">Ribonucleoprotein</keyword>
<reference evidence="8" key="1">
    <citation type="submission" date="2018-05" db="EMBL/GenBank/DDBJ databases">
        <authorList>
            <person name="Lanie J.A."/>
            <person name="Ng W.-L."/>
            <person name="Kazmierczak K.M."/>
            <person name="Andrzejewski T.M."/>
            <person name="Davidsen T.M."/>
            <person name="Wayne K.J."/>
            <person name="Tettelin H."/>
            <person name="Glass J.I."/>
            <person name="Rusch D."/>
            <person name="Podicherti R."/>
            <person name="Tsui H.-C.T."/>
            <person name="Winkler M.E."/>
        </authorList>
    </citation>
    <scope>NUCLEOTIDE SEQUENCE</scope>
</reference>
<dbReference type="InterPro" id="IPR050437">
    <property type="entry name" value="Ribos_protein_bS1-like"/>
</dbReference>
<dbReference type="GO" id="GO:0006412">
    <property type="term" value="P:translation"/>
    <property type="evidence" value="ECO:0007669"/>
    <property type="project" value="TreeGrafter"/>
</dbReference>
<proteinExistence type="inferred from homology"/>
<feature type="domain" description="S1 motif" evidence="7">
    <location>
        <begin position="341"/>
        <end position="411"/>
    </location>
</feature>
<evidence type="ECO:0000256" key="6">
    <source>
        <dbReference type="SAM" id="MobiDB-lite"/>
    </source>
</evidence>
<feature type="compositionally biased region" description="Acidic residues" evidence="6">
    <location>
        <begin position="637"/>
        <end position="649"/>
    </location>
</feature>
<dbReference type="GO" id="GO:0003729">
    <property type="term" value="F:mRNA binding"/>
    <property type="evidence" value="ECO:0007669"/>
    <property type="project" value="UniProtKB-ARBA"/>
</dbReference>
<sequence>MFEEQILEQAVEETLETVVETTVEEASVEAPSAPAETVAEIKDYLNPELFHDIRIVGQSEINAHNSDVEVSPELEKLYSRTLGDITEHSLINGRVVGMNERDVLIDIGFKSEGIIDRHEFDEGELPGIGDQVEVYLEFIEDASGNTILSKEKADFMRRWKELRDAFEEETIITGTIVRRIKGGLIVDLGVVQAFLPGSQVDVRPIMDFDMYLNKEIEIRLVKFNEARKNIVVSHKVILEESLKEQREALFKELEVGSILEGRVKNITDFGVFVDLGGIDGLLHITDLSWGRVNHPSEVLEMNDNITVKVIEYDEERKRVSLGLKQLVPHPWEDVEIKYPMGNVVTGKVVSLTNYGCFIELEPGVEGLIHVSEISWTKHIKNPSEIYSMGDEIEAKVLSIDTDEHKISLGIKQLQPDPWDEIEDRYMVGTVQKCKIQNLTQFGAFAELEEGIDGLVHVSDLSWTKVIKHPKEVVEKGQEIEVRILEVSRENRRISLGYRQVFDDPWPGIIDHYQAGNEASGEIIRVLDKGIIIQLEMEVEGIIPFGKMSKRDRKSLASQYEVGANLSGIVMKVAPEDKKVILYKEELAGTGKTTSATDEVKQYLKNQDTDSSEKLELPQELLELASQAEKDGVPNESLDSESETETEVEE</sequence>
<dbReference type="InterPro" id="IPR003029">
    <property type="entry name" value="S1_domain"/>
</dbReference>
<evidence type="ECO:0000256" key="2">
    <source>
        <dbReference type="ARBA" id="ARBA00022737"/>
    </source>
</evidence>
<gene>
    <name evidence="8" type="ORF">METZ01_LOCUS28206</name>
</gene>
<dbReference type="PANTHER" id="PTHR10724:SF7">
    <property type="entry name" value="SMALL RIBOSOMAL SUBUNIT PROTEIN BS1C"/>
    <property type="match status" value="1"/>
</dbReference>
<evidence type="ECO:0000313" key="8">
    <source>
        <dbReference type="EMBL" id="SUZ75352.1"/>
    </source>
</evidence>
<feature type="domain" description="S1 motif" evidence="7">
    <location>
        <begin position="88"/>
        <end position="151"/>
    </location>
</feature>
<dbReference type="InterPro" id="IPR035104">
    <property type="entry name" value="Ribosomal_protein_S1-like"/>
</dbReference>
<feature type="domain" description="S1 motif" evidence="7">
    <location>
        <begin position="169"/>
        <end position="235"/>
    </location>
</feature>
<feature type="region of interest" description="Disordered" evidence="6">
    <location>
        <begin position="625"/>
        <end position="649"/>
    </location>
</feature>
<keyword evidence="4" id="KW-0689">Ribosomal protein</keyword>
<evidence type="ECO:0000256" key="1">
    <source>
        <dbReference type="ARBA" id="ARBA00006767"/>
    </source>
</evidence>
<dbReference type="GO" id="GO:0022627">
    <property type="term" value="C:cytosolic small ribosomal subunit"/>
    <property type="evidence" value="ECO:0007669"/>
    <property type="project" value="TreeGrafter"/>
</dbReference>
<feature type="domain" description="S1 motif" evidence="7">
    <location>
        <begin position="515"/>
        <end position="584"/>
    </location>
</feature>
<organism evidence="8">
    <name type="scientific">marine metagenome</name>
    <dbReference type="NCBI Taxonomy" id="408172"/>
    <lineage>
        <taxon>unclassified sequences</taxon>
        <taxon>metagenomes</taxon>
        <taxon>ecological metagenomes</taxon>
    </lineage>
</organism>
<keyword evidence="3" id="KW-0694">RNA-binding</keyword>
<dbReference type="CDD" id="cd05688">
    <property type="entry name" value="S1_RPS1_repeat_ec3"/>
    <property type="match status" value="1"/>
</dbReference>
<dbReference type="PANTHER" id="PTHR10724">
    <property type="entry name" value="30S RIBOSOMAL PROTEIN S1"/>
    <property type="match status" value="1"/>
</dbReference>
<dbReference type="Gene3D" id="2.40.50.140">
    <property type="entry name" value="Nucleic acid-binding proteins"/>
    <property type="match status" value="6"/>
</dbReference>
<dbReference type="CDD" id="cd04465">
    <property type="entry name" value="S1_RPS1_repeat_ec2_hs2"/>
    <property type="match status" value="1"/>
</dbReference>
<feature type="domain" description="S1 motif" evidence="7">
    <location>
        <begin position="428"/>
        <end position="498"/>
    </location>
</feature>
<feature type="domain" description="S1 motif" evidence="7">
    <location>
        <begin position="256"/>
        <end position="324"/>
    </location>
</feature>
<dbReference type="PRINTS" id="PR00681">
    <property type="entry name" value="RIBOSOMALS1"/>
</dbReference>
<dbReference type="CDD" id="cd00164">
    <property type="entry name" value="S1_like"/>
    <property type="match status" value="1"/>
</dbReference>
<dbReference type="SUPFAM" id="SSF50249">
    <property type="entry name" value="Nucleic acid-binding proteins"/>
    <property type="match status" value="6"/>
</dbReference>
<dbReference type="FunFam" id="2.40.50.140:FF:000051">
    <property type="entry name" value="RNA-binding transcriptional accessory protein"/>
    <property type="match status" value="1"/>
</dbReference>
<dbReference type="InterPro" id="IPR012340">
    <property type="entry name" value="NA-bd_OB-fold"/>
</dbReference>
<accession>A0A381Q7Q1</accession>
<evidence type="ECO:0000256" key="4">
    <source>
        <dbReference type="ARBA" id="ARBA00022980"/>
    </source>
</evidence>
<comment type="similarity">
    <text evidence="1">Belongs to the bacterial ribosomal protein bS1 family.</text>
</comment>
<evidence type="ECO:0000256" key="3">
    <source>
        <dbReference type="ARBA" id="ARBA00022884"/>
    </source>
</evidence>
<protein>
    <recommendedName>
        <fullName evidence="7">S1 motif domain-containing protein</fullName>
    </recommendedName>
</protein>
<dbReference type="SMART" id="SM00316">
    <property type="entry name" value="S1"/>
    <property type="match status" value="6"/>
</dbReference>